<gene>
    <name evidence="16" type="primary">LOC100906661</name>
</gene>
<evidence type="ECO:0000256" key="7">
    <source>
        <dbReference type="ARBA" id="ARBA00023187"/>
    </source>
</evidence>
<organism evidence="15 16">
    <name type="scientific">Galendromus occidentalis</name>
    <name type="common">western predatory mite</name>
    <dbReference type="NCBI Taxonomy" id="34638"/>
    <lineage>
        <taxon>Eukaryota</taxon>
        <taxon>Metazoa</taxon>
        <taxon>Ecdysozoa</taxon>
        <taxon>Arthropoda</taxon>
        <taxon>Chelicerata</taxon>
        <taxon>Arachnida</taxon>
        <taxon>Acari</taxon>
        <taxon>Parasitiformes</taxon>
        <taxon>Mesostigmata</taxon>
        <taxon>Gamasina</taxon>
        <taxon>Phytoseioidea</taxon>
        <taxon>Phytoseiidae</taxon>
        <taxon>Typhlodrominae</taxon>
        <taxon>Galendromus</taxon>
    </lineage>
</organism>
<sequence length="838" mass="97774">MAEAGNEEPMAQAEASLIPSDLLSEEDHLAYEEELLRNPFVVRSWLRYAEFRKSRKCTKAQVNIIFERALTQLPGSYKIWHYYLQEIMKQLDEQHLCIDHSDFEAVNKTFERALVWMHKMPRIWIMYCEFLHRQRFVTRLRHTLDRSLRSLPITQHDRIWPLYLKFISFHDIPETGLRVYRRFLKLSPESRETAVEYLISVGKLNEAAQRMADMVNDPSFTSAEGKSKHQLWMELCELMSKNPDKMQSLNVDAIIRGGLKKYTDQLGKLWCSLADYYIRSKLFERARDIYEEAMSSVLTVRDFAQIFDAYSQFEYTVISKLMAKDTMSPEEELDLELKLSRYEYLMNRRPLLLNSVLLRQNPHSVHEWLKRVKLLEDDPVEVIKTYTKAVTTVDPKLASGGKLSQIWTEFAKFYESKGQLDDARIIFRKATQVPYTKVDELANVWCEFAEMELRHDNPTEAIKLCRTATSAPSRKVAYHDQSETVQMRLYRNIKIWSLYADLEESFGTLQSTKAVYDHMIDLRIASPQIIINAALFLEENNYFEEAFRLYEKGIGLFKWPNVYDIWNTYLTKFLKRFGGNKLERARDLFEQCLADCPPKYIKNIFLLYAQLEEQYGLARHAMAVYDKAEDLVPDEEKKEMFDLHIKLAATRFGLTKVRPIYQKAIETLPDADSVKMCIEFAQLECKLGEIDRARMIYMHCSQMCDPRRQQVFWEEWKRFEVAHGNEDTLRELLRIKRSVQATFNTQMSVSLTAAQASAAEGEAAAAVVESVTISKGPVFIRAQDTQPALEESKVHNPDEIEVPDEDDEENDNNDEEMDTVETRAVPDEVFGAIAKQDA</sequence>
<dbReference type="InterPro" id="IPR055430">
    <property type="entry name" value="HAT_Syf1_CNRKL1_C"/>
</dbReference>
<feature type="compositionally biased region" description="Acidic residues" evidence="11">
    <location>
        <begin position="799"/>
        <end position="819"/>
    </location>
</feature>
<dbReference type="GO" id="GO:0000349">
    <property type="term" value="P:generation of catalytic spliceosome for first transesterification step"/>
    <property type="evidence" value="ECO:0007669"/>
    <property type="project" value="TreeGrafter"/>
</dbReference>
<feature type="region of interest" description="Disordered" evidence="11">
    <location>
        <begin position="784"/>
        <end position="838"/>
    </location>
</feature>
<keyword evidence="6" id="KW-0677">Repeat</keyword>
<keyword evidence="4" id="KW-0507">mRNA processing</keyword>
<dbReference type="Pfam" id="PF23220">
    <property type="entry name" value="HAT_Syf1_M"/>
    <property type="match status" value="1"/>
</dbReference>
<dbReference type="KEGG" id="goe:100906661"/>
<keyword evidence="8" id="KW-0539">Nucleus</keyword>
<comment type="subunit">
    <text evidence="3">Associated with the spliceosome.</text>
</comment>
<dbReference type="InterPro" id="IPR056350">
    <property type="entry name" value="HAT_Syf1_central"/>
</dbReference>
<comment type="similarity">
    <text evidence="2">Belongs to the crooked-neck family.</text>
</comment>
<feature type="domain" description="Pre-mRNA-splicing factor SYF1 central HAT repeats" evidence="12">
    <location>
        <begin position="192"/>
        <end position="393"/>
    </location>
</feature>
<dbReference type="GO" id="GO:0071014">
    <property type="term" value="C:post-mRNA release spliceosomal complex"/>
    <property type="evidence" value="ECO:0007669"/>
    <property type="project" value="TreeGrafter"/>
</dbReference>
<evidence type="ECO:0000259" key="12">
    <source>
        <dbReference type="Pfam" id="PF23220"/>
    </source>
</evidence>
<dbReference type="GeneID" id="100906661"/>
<protein>
    <recommendedName>
        <fullName evidence="9">Pre-mRNA-splicing factor SYF1</fullName>
    </recommendedName>
    <alternativeName>
        <fullName evidence="10">Pre-mRNA-splicing factor syf1</fullName>
    </alternativeName>
</protein>
<evidence type="ECO:0000256" key="11">
    <source>
        <dbReference type="SAM" id="MobiDB-lite"/>
    </source>
</evidence>
<dbReference type="Pfam" id="PF23231">
    <property type="entry name" value="HAT_Syf1_CNRKL1_C"/>
    <property type="match status" value="1"/>
</dbReference>
<dbReference type="Pfam" id="PF23233">
    <property type="entry name" value="HAT_Syf1_CNRKL1_N"/>
    <property type="match status" value="1"/>
</dbReference>
<dbReference type="PANTHER" id="PTHR11246">
    <property type="entry name" value="PRE-MRNA SPLICING FACTOR"/>
    <property type="match status" value="1"/>
</dbReference>
<reference evidence="16" key="1">
    <citation type="submission" date="2025-08" db="UniProtKB">
        <authorList>
            <consortium name="RefSeq"/>
        </authorList>
    </citation>
    <scope>IDENTIFICATION</scope>
</reference>
<dbReference type="SMART" id="SM00386">
    <property type="entry name" value="HAT"/>
    <property type="match status" value="12"/>
</dbReference>
<dbReference type="GO" id="GO:0000974">
    <property type="term" value="C:Prp19 complex"/>
    <property type="evidence" value="ECO:0007669"/>
    <property type="project" value="TreeGrafter"/>
</dbReference>
<proteinExistence type="inferred from homology"/>
<evidence type="ECO:0000313" key="15">
    <source>
        <dbReference type="Proteomes" id="UP000694867"/>
    </source>
</evidence>
<feature type="domain" description="Pre-mRNA-splicing factor Syf1/CRNKL1-like C-terminal HAT-repeats" evidence="13">
    <location>
        <begin position="400"/>
        <end position="762"/>
    </location>
</feature>
<dbReference type="InterPro" id="IPR011990">
    <property type="entry name" value="TPR-like_helical_dom_sf"/>
</dbReference>
<evidence type="ECO:0000313" key="16">
    <source>
        <dbReference type="RefSeq" id="XP_003745749.1"/>
    </source>
</evidence>
<dbReference type="InterPro" id="IPR055433">
    <property type="entry name" value="HAT_Syf1-like_N"/>
</dbReference>
<dbReference type="FunFam" id="1.25.40.10:FF:000137">
    <property type="entry name" value="Pre-mRNA-splicing factor syf1"/>
    <property type="match status" value="1"/>
</dbReference>
<keyword evidence="7" id="KW-0508">mRNA splicing</keyword>
<dbReference type="Gene3D" id="1.25.40.430">
    <property type="match status" value="1"/>
</dbReference>
<feature type="domain" description="Pre-mRNA-splicing factor Syf1-like N-terminal HAT-repeats" evidence="14">
    <location>
        <begin position="28"/>
        <end position="189"/>
    </location>
</feature>
<evidence type="ECO:0000259" key="14">
    <source>
        <dbReference type="Pfam" id="PF23233"/>
    </source>
</evidence>
<dbReference type="FunFam" id="1.25.40.10:FF:000023">
    <property type="entry name" value="Pre-mRNA-splicing factor SYF1"/>
    <property type="match status" value="1"/>
</dbReference>
<evidence type="ECO:0000256" key="10">
    <source>
        <dbReference type="ARBA" id="ARBA00067212"/>
    </source>
</evidence>
<keyword evidence="15" id="KW-1185">Reference proteome</keyword>
<evidence type="ECO:0000256" key="4">
    <source>
        <dbReference type="ARBA" id="ARBA00022664"/>
    </source>
</evidence>
<dbReference type="InterPro" id="IPR003107">
    <property type="entry name" value="HAT"/>
</dbReference>
<dbReference type="Gene3D" id="1.25.40.10">
    <property type="entry name" value="Tetratricopeptide repeat domain"/>
    <property type="match status" value="4"/>
</dbReference>
<dbReference type="GO" id="GO:0071007">
    <property type="term" value="C:U2-type catalytic step 2 spliceosome"/>
    <property type="evidence" value="ECO:0007669"/>
    <property type="project" value="TreeGrafter"/>
</dbReference>
<dbReference type="FunFam" id="1.25.40.10:FF:000038">
    <property type="entry name" value="Putative pre-mRNA-splicing factor SYF1"/>
    <property type="match status" value="1"/>
</dbReference>
<dbReference type="Proteomes" id="UP000694867">
    <property type="component" value="Unplaced"/>
</dbReference>
<dbReference type="InterPro" id="IPR045075">
    <property type="entry name" value="Syf1-like"/>
</dbReference>
<dbReference type="RefSeq" id="XP_003745749.1">
    <property type="nucleotide sequence ID" value="XM_003745701.2"/>
</dbReference>
<keyword evidence="5" id="KW-0747">Spliceosome</keyword>
<evidence type="ECO:0000256" key="2">
    <source>
        <dbReference type="ARBA" id="ARBA00008644"/>
    </source>
</evidence>
<name>A0AAJ6QVU4_9ACAR</name>
<dbReference type="AlphaFoldDB" id="A0AAJ6QVU4"/>
<dbReference type="CTD" id="36514"/>
<evidence type="ECO:0000256" key="6">
    <source>
        <dbReference type="ARBA" id="ARBA00022737"/>
    </source>
</evidence>
<evidence type="ECO:0000256" key="1">
    <source>
        <dbReference type="ARBA" id="ARBA00004123"/>
    </source>
</evidence>
<evidence type="ECO:0000256" key="3">
    <source>
        <dbReference type="ARBA" id="ARBA00011524"/>
    </source>
</evidence>
<dbReference type="SUPFAM" id="SSF48452">
    <property type="entry name" value="TPR-like"/>
    <property type="match status" value="4"/>
</dbReference>
<comment type="subcellular location">
    <subcellularLocation>
        <location evidence="1">Nucleus</location>
    </subcellularLocation>
</comment>
<evidence type="ECO:0000259" key="13">
    <source>
        <dbReference type="Pfam" id="PF23231"/>
    </source>
</evidence>
<dbReference type="PANTHER" id="PTHR11246:SF5">
    <property type="entry name" value="PRE-MRNA-SPLICING FACTOR SYF1"/>
    <property type="match status" value="1"/>
</dbReference>
<evidence type="ECO:0000256" key="5">
    <source>
        <dbReference type="ARBA" id="ARBA00022728"/>
    </source>
</evidence>
<evidence type="ECO:0000256" key="9">
    <source>
        <dbReference type="ARBA" id="ARBA00039472"/>
    </source>
</evidence>
<evidence type="ECO:0000256" key="8">
    <source>
        <dbReference type="ARBA" id="ARBA00023242"/>
    </source>
</evidence>
<accession>A0AAJ6QVU4</accession>